<dbReference type="EMBL" id="ABEU02000004">
    <property type="protein sequence ID" value="PNR55807.1"/>
    <property type="molecule type" value="Genomic_DNA"/>
</dbReference>
<dbReference type="Proteomes" id="UP000006727">
    <property type="component" value="Chromosome 4"/>
</dbReference>
<organism evidence="1">
    <name type="scientific">Physcomitrium patens</name>
    <name type="common">Spreading-leaved earth moss</name>
    <name type="synonym">Physcomitrella patens</name>
    <dbReference type="NCBI Taxonomy" id="3218"/>
    <lineage>
        <taxon>Eukaryota</taxon>
        <taxon>Viridiplantae</taxon>
        <taxon>Streptophyta</taxon>
        <taxon>Embryophyta</taxon>
        <taxon>Bryophyta</taxon>
        <taxon>Bryophytina</taxon>
        <taxon>Bryopsida</taxon>
        <taxon>Funariidae</taxon>
        <taxon>Funariales</taxon>
        <taxon>Funariaceae</taxon>
        <taxon>Physcomitrium</taxon>
    </lineage>
</organism>
<reference evidence="1 3" key="2">
    <citation type="journal article" date="2018" name="Plant J.">
        <title>The Physcomitrella patens chromosome-scale assembly reveals moss genome structure and evolution.</title>
        <authorList>
            <person name="Lang D."/>
            <person name="Ullrich K.K."/>
            <person name="Murat F."/>
            <person name="Fuchs J."/>
            <person name="Jenkins J."/>
            <person name="Haas F.B."/>
            <person name="Piednoel M."/>
            <person name="Gundlach H."/>
            <person name="Van Bel M."/>
            <person name="Meyberg R."/>
            <person name="Vives C."/>
            <person name="Morata J."/>
            <person name="Symeonidi A."/>
            <person name="Hiss M."/>
            <person name="Muchero W."/>
            <person name="Kamisugi Y."/>
            <person name="Saleh O."/>
            <person name="Blanc G."/>
            <person name="Decker E.L."/>
            <person name="van Gessel N."/>
            <person name="Grimwood J."/>
            <person name="Hayes R.D."/>
            <person name="Graham S.W."/>
            <person name="Gunter L.E."/>
            <person name="McDaniel S.F."/>
            <person name="Hoernstein S.N.W."/>
            <person name="Larsson A."/>
            <person name="Li F.W."/>
            <person name="Perroud P.F."/>
            <person name="Phillips J."/>
            <person name="Ranjan P."/>
            <person name="Rokshar D.S."/>
            <person name="Rothfels C.J."/>
            <person name="Schneider L."/>
            <person name="Shu S."/>
            <person name="Stevenson D.W."/>
            <person name="Thummler F."/>
            <person name="Tillich M."/>
            <person name="Villarreal Aguilar J.C."/>
            <person name="Widiez T."/>
            <person name="Wong G.K."/>
            <person name="Wymore A."/>
            <person name="Zhang Y."/>
            <person name="Zimmer A.D."/>
            <person name="Quatrano R.S."/>
            <person name="Mayer K.F.X."/>
            <person name="Goodstein D."/>
            <person name="Casacuberta J.M."/>
            <person name="Vandepoele K."/>
            <person name="Reski R."/>
            <person name="Cuming A.C."/>
            <person name="Tuskan G.A."/>
            <person name="Maumus F."/>
            <person name="Salse J."/>
            <person name="Schmutz J."/>
            <person name="Rensing S.A."/>
        </authorList>
    </citation>
    <scope>NUCLEOTIDE SEQUENCE [LARGE SCALE GENOMIC DNA]</scope>
    <source>
        <strain evidence="2 3">cv. Gransden 2004</strain>
    </source>
</reference>
<keyword evidence="3" id="KW-1185">Reference proteome</keyword>
<dbReference type="PaxDb" id="3218-PP1S60_225V6.1"/>
<dbReference type="AlphaFoldDB" id="A0A2K1KPW0"/>
<proteinExistence type="predicted"/>
<protein>
    <submittedName>
        <fullName evidence="1 2">Uncharacterized protein</fullName>
    </submittedName>
</protein>
<dbReference type="EnsemblPlants" id="Pp3c4_24690V3.2">
    <property type="protein sequence ID" value="Pp3c4_24690V3.2"/>
    <property type="gene ID" value="Pp3c4_24690"/>
</dbReference>
<dbReference type="Gramene" id="Pp3c4_24690V3.1">
    <property type="protein sequence ID" value="Pp3c4_24690V3.1"/>
    <property type="gene ID" value="Pp3c4_24690"/>
</dbReference>
<evidence type="ECO:0000313" key="1">
    <source>
        <dbReference type="EMBL" id="PNR55807.1"/>
    </source>
</evidence>
<accession>A0A2K1KPW0</accession>
<gene>
    <name evidence="1" type="ORF">PHYPA_006704</name>
</gene>
<evidence type="ECO:0000313" key="3">
    <source>
        <dbReference type="Proteomes" id="UP000006727"/>
    </source>
</evidence>
<dbReference type="Gramene" id="Pp3c4_24690V3.2">
    <property type="protein sequence ID" value="Pp3c4_24690V3.2"/>
    <property type="gene ID" value="Pp3c4_24690"/>
</dbReference>
<name>A0A2K1KPW0_PHYPA</name>
<dbReference type="InParanoid" id="A0A2K1KPW0"/>
<sequence>MRLCCSEVIKNGCKDASYSDQWHAEKPRLVDRRACTLTLARLVAVLGNCVSGIQCTSSLCLRFFLGIFCWSVCSGTGAHKEAAAGTGGHEGLRGSGTFLKRRIKHGIDCGKTKQEVISFHILVMLMTQHLKSPMKFCENSDVGCIELGVHKSNPCLVSKVLLRSSIHQTDFRATVV</sequence>
<reference evidence="1 3" key="1">
    <citation type="journal article" date="2008" name="Science">
        <title>The Physcomitrella genome reveals evolutionary insights into the conquest of land by plants.</title>
        <authorList>
            <person name="Rensing S."/>
            <person name="Lang D."/>
            <person name="Zimmer A."/>
            <person name="Terry A."/>
            <person name="Salamov A."/>
            <person name="Shapiro H."/>
            <person name="Nishiyama T."/>
            <person name="Perroud P.-F."/>
            <person name="Lindquist E."/>
            <person name="Kamisugi Y."/>
            <person name="Tanahashi T."/>
            <person name="Sakakibara K."/>
            <person name="Fujita T."/>
            <person name="Oishi K."/>
            <person name="Shin-I T."/>
            <person name="Kuroki Y."/>
            <person name="Toyoda A."/>
            <person name="Suzuki Y."/>
            <person name="Hashimoto A."/>
            <person name="Yamaguchi K."/>
            <person name="Sugano A."/>
            <person name="Kohara Y."/>
            <person name="Fujiyama A."/>
            <person name="Anterola A."/>
            <person name="Aoki S."/>
            <person name="Ashton N."/>
            <person name="Barbazuk W.B."/>
            <person name="Barker E."/>
            <person name="Bennetzen J."/>
            <person name="Bezanilla M."/>
            <person name="Blankenship R."/>
            <person name="Cho S.H."/>
            <person name="Dutcher S."/>
            <person name="Estelle M."/>
            <person name="Fawcett J.A."/>
            <person name="Gundlach H."/>
            <person name="Hanada K."/>
            <person name="Heyl A."/>
            <person name="Hicks K.A."/>
            <person name="Hugh J."/>
            <person name="Lohr M."/>
            <person name="Mayer K."/>
            <person name="Melkozernov A."/>
            <person name="Murata T."/>
            <person name="Nelson D."/>
            <person name="Pils B."/>
            <person name="Prigge M."/>
            <person name="Reiss B."/>
            <person name="Renner T."/>
            <person name="Rombauts S."/>
            <person name="Rushton P."/>
            <person name="Sanderfoot A."/>
            <person name="Schween G."/>
            <person name="Shiu S.-H."/>
            <person name="Stueber K."/>
            <person name="Theodoulou F.L."/>
            <person name="Tu H."/>
            <person name="Van de Peer Y."/>
            <person name="Verrier P.J."/>
            <person name="Waters E."/>
            <person name="Wood A."/>
            <person name="Yang L."/>
            <person name="Cove D."/>
            <person name="Cuming A."/>
            <person name="Hasebe M."/>
            <person name="Lucas S."/>
            <person name="Mishler D.B."/>
            <person name="Reski R."/>
            <person name="Grigoriev I."/>
            <person name="Quatrano R.S."/>
            <person name="Boore J.L."/>
        </authorList>
    </citation>
    <scope>NUCLEOTIDE SEQUENCE [LARGE SCALE GENOMIC DNA]</scope>
    <source>
        <strain evidence="2 3">cv. Gransden 2004</strain>
    </source>
</reference>
<dbReference type="EnsemblPlants" id="Pp3c4_24690V3.1">
    <property type="protein sequence ID" value="Pp3c4_24690V3.1"/>
    <property type="gene ID" value="Pp3c4_24690"/>
</dbReference>
<reference evidence="2" key="3">
    <citation type="submission" date="2020-12" db="UniProtKB">
        <authorList>
            <consortium name="EnsemblPlants"/>
        </authorList>
    </citation>
    <scope>IDENTIFICATION</scope>
</reference>
<evidence type="ECO:0000313" key="2">
    <source>
        <dbReference type="EnsemblPlants" id="Pp3c4_24690V3.1"/>
    </source>
</evidence>